<dbReference type="GeneID" id="42052179"/>
<comment type="caution">
    <text evidence="1">The sequence shown here is derived from an EMBL/GenBank/DDBJ whole genome shotgun (WGS) entry which is preliminary data.</text>
</comment>
<evidence type="ECO:0000313" key="2">
    <source>
        <dbReference type="Proteomes" id="UP000183971"/>
    </source>
</evidence>
<evidence type="ECO:0000313" key="1">
    <source>
        <dbReference type="EMBL" id="CZR43783.1"/>
    </source>
</evidence>
<reference evidence="2" key="1">
    <citation type="journal article" date="2016" name="Genome Biol. Evol.">
        <title>Comparative 'omics' of the Fusarium fujikuroi species complex highlights differences in genetic potential and metabolite synthesis.</title>
        <authorList>
            <person name="Niehaus E.-M."/>
            <person name="Muensterkoetter M."/>
            <person name="Proctor R.H."/>
            <person name="Brown D.W."/>
            <person name="Sharon A."/>
            <person name="Idan Y."/>
            <person name="Oren-Young L."/>
            <person name="Sieber C.M."/>
            <person name="Novak O."/>
            <person name="Pencik A."/>
            <person name="Tarkowska D."/>
            <person name="Hromadova K."/>
            <person name="Freeman S."/>
            <person name="Maymon M."/>
            <person name="Elazar M."/>
            <person name="Youssef S.A."/>
            <person name="El-Shabrawy E.S.M."/>
            <person name="Shalaby A.B.A."/>
            <person name="Houterman P."/>
            <person name="Brock N.L."/>
            <person name="Burkhardt I."/>
            <person name="Tsavkelova E.A."/>
            <person name="Dickschat J.S."/>
            <person name="Galuszka P."/>
            <person name="Gueldener U."/>
            <person name="Tudzynski B."/>
        </authorList>
    </citation>
    <scope>NUCLEOTIDE SEQUENCE [LARGE SCALE GENOMIC DNA]</scope>
    <source>
        <strain evidence="2">ET1</strain>
    </source>
</reference>
<organism evidence="1 2">
    <name type="scientific">Fusarium proliferatum (strain ET1)</name>
    <name type="common">Orchid endophyte fungus</name>
    <dbReference type="NCBI Taxonomy" id="1227346"/>
    <lineage>
        <taxon>Eukaryota</taxon>
        <taxon>Fungi</taxon>
        <taxon>Dikarya</taxon>
        <taxon>Ascomycota</taxon>
        <taxon>Pezizomycotina</taxon>
        <taxon>Sordariomycetes</taxon>
        <taxon>Hypocreomycetidae</taxon>
        <taxon>Hypocreales</taxon>
        <taxon>Nectriaceae</taxon>
        <taxon>Fusarium</taxon>
        <taxon>Fusarium fujikuroi species complex</taxon>
    </lineage>
</organism>
<dbReference type="EMBL" id="FJOF01000007">
    <property type="protein sequence ID" value="CZR43783.1"/>
    <property type="molecule type" value="Genomic_DNA"/>
</dbReference>
<protein>
    <submittedName>
        <fullName evidence="1">Uncharacterized protein</fullName>
    </submittedName>
</protein>
<proteinExistence type="predicted"/>
<name>A0A1L7VTQ4_FUSPR</name>
<gene>
    <name evidence="1" type="ORF">FPRO_07300</name>
</gene>
<sequence length="97" mass="11352">MAISRLTPVREDSNVKVLTETPDRIHPRDLSNSLSYLYGEKRFKISLQRNIYLIYIYCQAEEHGLISNSGQGHDLKQRIQDFKLAQQKLKEASLYRI</sequence>
<dbReference type="Proteomes" id="UP000183971">
    <property type="component" value="Unassembled WGS sequence"/>
</dbReference>
<accession>A0A1L7VTQ4</accession>
<keyword evidence="2" id="KW-1185">Reference proteome</keyword>
<dbReference type="VEuPathDB" id="FungiDB:FPRO_07300"/>
<dbReference type="AlphaFoldDB" id="A0A1L7VTQ4"/>
<dbReference type="RefSeq" id="XP_031084374.1">
    <property type="nucleotide sequence ID" value="XM_031218524.1"/>
</dbReference>